<keyword evidence="4 7" id="KW-0547">Nucleotide-binding</keyword>
<dbReference type="PANTHER" id="PTHR21060">
    <property type="entry name" value="ACETATE KINASE"/>
    <property type="match status" value="1"/>
</dbReference>
<comment type="pathway">
    <text evidence="7">Metabolic intermediate biosynthesis; acetyl-CoA biosynthesis; acetyl-CoA from acetate: step 1/2.</text>
</comment>
<dbReference type="AlphaFoldDB" id="A0A0J1FNX9"/>
<accession>A0A0J1FNX9</accession>
<dbReference type="InterPro" id="IPR023865">
    <property type="entry name" value="Aliphatic_acid_kinase_CS"/>
</dbReference>
<keyword evidence="10" id="KW-1185">Reference proteome</keyword>
<evidence type="ECO:0000256" key="4">
    <source>
        <dbReference type="ARBA" id="ARBA00022741"/>
    </source>
</evidence>
<dbReference type="Proteomes" id="UP000036356">
    <property type="component" value="Unassembled WGS sequence"/>
</dbReference>
<feature type="binding site" evidence="7">
    <location>
        <begin position="321"/>
        <end position="323"/>
    </location>
    <ligand>
        <name>ATP</name>
        <dbReference type="ChEBI" id="CHEBI:30616"/>
    </ligand>
</feature>
<dbReference type="GO" id="GO:0005524">
    <property type="term" value="F:ATP binding"/>
    <property type="evidence" value="ECO:0007669"/>
    <property type="project" value="UniProtKB-KW"/>
</dbReference>
<comment type="similarity">
    <text evidence="1 7 8">Belongs to the acetokinase family.</text>
</comment>
<dbReference type="InterPro" id="IPR004372">
    <property type="entry name" value="Ac/propionate_kinase"/>
</dbReference>
<dbReference type="PANTHER" id="PTHR21060:SF15">
    <property type="entry name" value="ACETATE KINASE-RELATED"/>
    <property type="match status" value="1"/>
</dbReference>
<feature type="active site" description="Proton donor/acceptor" evidence="7">
    <location>
        <position position="186"/>
    </location>
</feature>
<feature type="site" description="Transition state stabilizer" evidence="7">
    <location>
        <position position="218"/>
    </location>
</feature>
<dbReference type="GO" id="GO:0008776">
    <property type="term" value="F:acetate kinase activity"/>
    <property type="evidence" value="ECO:0007669"/>
    <property type="project" value="UniProtKB-UniRule"/>
</dbReference>
<evidence type="ECO:0000256" key="8">
    <source>
        <dbReference type="RuleBase" id="RU003835"/>
    </source>
</evidence>
<evidence type="ECO:0000256" key="3">
    <source>
        <dbReference type="ARBA" id="ARBA00022679"/>
    </source>
</evidence>
<keyword evidence="6 7" id="KW-0067">ATP-binding</keyword>
<dbReference type="GO" id="GO:0006083">
    <property type="term" value="P:acetate metabolic process"/>
    <property type="evidence" value="ECO:0007669"/>
    <property type="project" value="TreeGrafter"/>
</dbReference>
<name>A0A0J1FNX9_9FIRM</name>
<comment type="subcellular location">
    <subcellularLocation>
        <location evidence="7">Cytoplasm</location>
    </subcellularLocation>
</comment>
<dbReference type="GO" id="GO:0000287">
    <property type="term" value="F:magnesium ion binding"/>
    <property type="evidence" value="ECO:0007669"/>
    <property type="project" value="UniProtKB-UniRule"/>
</dbReference>
<keyword evidence="7" id="KW-0479">Metal-binding</keyword>
<dbReference type="SUPFAM" id="SSF53067">
    <property type="entry name" value="Actin-like ATPase domain"/>
    <property type="match status" value="2"/>
</dbReference>
<evidence type="ECO:0000256" key="6">
    <source>
        <dbReference type="ARBA" id="ARBA00022840"/>
    </source>
</evidence>
<evidence type="ECO:0000256" key="5">
    <source>
        <dbReference type="ARBA" id="ARBA00022777"/>
    </source>
</evidence>
<reference evidence="9 10" key="1">
    <citation type="submission" date="2015-06" db="EMBL/GenBank/DDBJ databases">
        <title>Draft genome of the moderately acidophilic sulfate reducer Candidatus Desulfosporosinus acididurans strain M1.</title>
        <authorList>
            <person name="Poehlein A."/>
            <person name="Petzsch P."/>
            <person name="Johnson B.D."/>
            <person name="Schloemann M."/>
            <person name="Daniel R."/>
            <person name="Muehling M."/>
        </authorList>
    </citation>
    <scope>NUCLEOTIDE SEQUENCE [LARGE SCALE GENOMIC DNA]</scope>
    <source>
        <strain evidence="9 10">M1</strain>
    </source>
</reference>
<dbReference type="PATRIC" id="fig|476652.3.peg.3493"/>
<feature type="binding site" evidence="7">
    <location>
        <position position="422"/>
    </location>
    <ligand>
        <name>Mg(2+)</name>
        <dbReference type="ChEBI" id="CHEBI:18420"/>
    </ligand>
</feature>
<dbReference type="PROSITE" id="PS01075">
    <property type="entry name" value="ACETATE_KINASE_1"/>
    <property type="match status" value="1"/>
</dbReference>
<feature type="binding site" evidence="7">
    <location>
        <position position="45"/>
    </location>
    <ligand>
        <name>Mg(2+)</name>
        <dbReference type="ChEBI" id="CHEBI:18420"/>
    </ligand>
</feature>
<evidence type="ECO:0000313" key="10">
    <source>
        <dbReference type="Proteomes" id="UP000036356"/>
    </source>
</evidence>
<dbReference type="InterPro" id="IPR000890">
    <property type="entry name" value="Aliphatic_acid_kin_short-chain"/>
</dbReference>
<feature type="site" description="Transition state stabilizer" evidence="7">
    <location>
        <position position="279"/>
    </location>
</feature>
<dbReference type="EC" id="2.7.2.1" evidence="7"/>
<dbReference type="HAMAP" id="MF_00020">
    <property type="entry name" value="Acetate_kinase"/>
    <property type="match status" value="1"/>
</dbReference>
<dbReference type="PROSITE" id="PS01076">
    <property type="entry name" value="ACETATE_KINASE_2"/>
    <property type="match status" value="1"/>
</dbReference>
<feature type="binding site" evidence="7">
    <location>
        <begin position="369"/>
        <end position="373"/>
    </location>
    <ligand>
        <name>ATP</name>
        <dbReference type="ChEBI" id="CHEBI:30616"/>
    </ligand>
</feature>
<dbReference type="InterPro" id="IPR043129">
    <property type="entry name" value="ATPase_NBD"/>
</dbReference>
<comment type="function">
    <text evidence="7">Catalyzes the formation of acetyl phosphate from acetate and ATP. Can also catalyze the reverse reaction.</text>
</comment>
<comment type="subunit">
    <text evidence="7">Homodimer.</text>
</comment>
<organism evidence="9 10">
    <name type="scientific">Desulfosporosinus acididurans</name>
    <dbReference type="NCBI Taxonomy" id="476652"/>
    <lineage>
        <taxon>Bacteria</taxon>
        <taxon>Bacillati</taxon>
        <taxon>Bacillota</taxon>
        <taxon>Clostridia</taxon>
        <taxon>Eubacteriales</taxon>
        <taxon>Desulfitobacteriaceae</taxon>
        <taxon>Desulfosporosinus</taxon>
    </lineage>
</organism>
<feature type="binding site" evidence="7">
    <location>
        <position position="52"/>
    </location>
    <ligand>
        <name>ATP</name>
        <dbReference type="ChEBI" id="CHEBI:30616"/>
    </ligand>
</feature>
<dbReference type="NCBIfam" id="TIGR00016">
    <property type="entry name" value="ackA"/>
    <property type="match status" value="1"/>
</dbReference>
<evidence type="ECO:0000313" key="9">
    <source>
        <dbReference type="EMBL" id="KLU64668.1"/>
    </source>
</evidence>
<dbReference type="Pfam" id="PF00871">
    <property type="entry name" value="Acetate_kinase"/>
    <property type="match status" value="1"/>
</dbReference>
<gene>
    <name evidence="7 9" type="primary">ackA</name>
    <name evidence="9" type="ORF">DEAC_c33120</name>
</gene>
<evidence type="ECO:0000256" key="2">
    <source>
        <dbReference type="ARBA" id="ARBA00022490"/>
    </source>
</evidence>
<sequence length="436" mass="47489">MEKYGALELEKIKNFSERLRLSKNRNRSETGKKRRGLEMKILVINCGSSSLKYQAIDMNTNNPVAKGLVERIGLQGSVLTHTTASGKKEVKKTSIPNHSVAIELVLKELVSPEYGALKDLSEITAVGHRVVHGGEKFSKSVVIDDAVMKALDECIELAPLHNPPNIAGIKACQSIMPGVPQVAVFDTAFHQSMNPDSYIYGLPYEFYQKYGIRKYGFHGTSHKYVSQRAAVLLQKPLKDLKLISCHLGNGASISAIKGGKSIETSMGFTPLDGLLMGTRSGALDPAIVTYIMNKENFNVDQMNEFLNTKCGALGVSGISSDFRDIEVAAAQGNFRAQLALDIFAHDVREYIGAYAAELGGLDAIIFTAGVGENSASTRASICANMEFFGIELDLEKNKVRGEEVDVSKPNARCRVLVIPTNEELMIALEAQELTAK</sequence>
<keyword evidence="5 7" id="KW-0418">Kinase</keyword>
<protein>
    <recommendedName>
        <fullName evidence="7">Acetate kinase</fullName>
        <ecNumber evidence="7">2.7.2.1</ecNumber>
    </recommendedName>
    <alternativeName>
        <fullName evidence="7">Acetokinase</fullName>
    </alternativeName>
</protein>
<feature type="binding site" evidence="7">
    <location>
        <position position="129"/>
    </location>
    <ligand>
        <name>substrate</name>
    </ligand>
</feature>
<comment type="caution">
    <text evidence="9">The sequence shown here is derived from an EMBL/GenBank/DDBJ whole genome shotgun (WGS) entry which is preliminary data.</text>
</comment>
<feature type="binding site" evidence="7">
    <location>
        <begin position="246"/>
        <end position="250"/>
    </location>
    <ligand>
        <name>ATP</name>
        <dbReference type="ChEBI" id="CHEBI:30616"/>
    </ligand>
</feature>
<dbReference type="UniPathway" id="UPA00340">
    <property type="reaction ID" value="UER00458"/>
</dbReference>
<dbReference type="PRINTS" id="PR00471">
    <property type="entry name" value="ACETATEKNASE"/>
</dbReference>
<dbReference type="GO" id="GO:0006085">
    <property type="term" value="P:acetyl-CoA biosynthetic process"/>
    <property type="evidence" value="ECO:0007669"/>
    <property type="project" value="UniProtKB-UniRule"/>
</dbReference>
<dbReference type="GO" id="GO:0005737">
    <property type="term" value="C:cytoplasm"/>
    <property type="evidence" value="ECO:0007669"/>
    <property type="project" value="UniProtKB-SubCell"/>
</dbReference>
<comment type="catalytic activity">
    <reaction evidence="7">
        <text>acetate + ATP = acetyl phosphate + ADP</text>
        <dbReference type="Rhea" id="RHEA:11352"/>
        <dbReference type="ChEBI" id="CHEBI:22191"/>
        <dbReference type="ChEBI" id="CHEBI:30089"/>
        <dbReference type="ChEBI" id="CHEBI:30616"/>
        <dbReference type="ChEBI" id="CHEBI:456216"/>
        <dbReference type="EC" id="2.7.2.1"/>
    </reaction>
</comment>
<dbReference type="PIRSF" id="PIRSF000722">
    <property type="entry name" value="Acetate_prop_kin"/>
    <property type="match status" value="1"/>
</dbReference>
<evidence type="ECO:0000256" key="1">
    <source>
        <dbReference type="ARBA" id="ARBA00008748"/>
    </source>
</evidence>
<dbReference type="CDD" id="cd24010">
    <property type="entry name" value="ASKHA_NBD_AcK_PK"/>
    <property type="match status" value="1"/>
</dbReference>
<keyword evidence="7" id="KW-0460">Magnesium</keyword>
<comment type="cofactor">
    <cofactor evidence="7">
        <name>Mg(2+)</name>
        <dbReference type="ChEBI" id="CHEBI:18420"/>
    </cofactor>
    <cofactor evidence="7">
        <name>Mn(2+)</name>
        <dbReference type="ChEBI" id="CHEBI:29035"/>
    </cofactor>
    <text evidence="7">Mg(2+). Can also accept Mn(2+).</text>
</comment>
<proteinExistence type="inferred from homology"/>
<dbReference type="STRING" id="476652.DEAC_c33120"/>
<keyword evidence="2 7" id="KW-0963">Cytoplasm</keyword>
<keyword evidence="3 7" id="KW-0808">Transferase</keyword>
<evidence type="ECO:0000256" key="7">
    <source>
        <dbReference type="HAMAP-Rule" id="MF_00020"/>
    </source>
</evidence>
<dbReference type="Gene3D" id="3.30.420.40">
    <property type="match status" value="2"/>
</dbReference>
<dbReference type="EMBL" id="LDZY01000012">
    <property type="protein sequence ID" value="KLU64668.1"/>
    <property type="molecule type" value="Genomic_DNA"/>
</dbReference>